<feature type="transmembrane region" description="Helical" evidence="1">
    <location>
        <begin position="32"/>
        <end position="53"/>
    </location>
</feature>
<name>A0A840RHA3_9NEIS</name>
<proteinExistence type="predicted"/>
<accession>A0A840RHA3</accession>
<dbReference type="Pfam" id="PF01569">
    <property type="entry name" value="PAP2"/>
    <property type="match status" value="1"/>
</dbReference>
<dbReference type="GO" id="GO:0005886">
    <property type="term" value="C:plasma membrane"/>
    <property type="evidence" value="ECO:0007669"/>
    <property type="project" value="InterPro"/>
</dbReference>
<dbReference type="RefSeq" id="WP_221303141.1">
    <property type="nucleotide sequence ID" value="NZ_JACHHN010000004.1"/>
</dbReference>
<dbReference type="Proteomes" id="UP000543030">
    <property type="component" value="Unassembled WGS sequence"/>
</dbReference>
<dbReference type="SUPFAM" id="SSF48317">
    <property type="entry name" value="Acid phosphatase/Vanadium-dependent haloperoxidase"/>
    <property type="match status" value="1"/>
</dbReference>
<evidence type="ECO:0000259" key="2">
    <source>
        <dbReference type="SMART" id="SM00014"/>
    </source>
</evidence>
<reference evidence="3 4" key="1">
    <citation type="submission" date="2020-08" db="EMBL/GenBank/DDBJ databases">
        <title>Genomic Encyclopedia of Type Strains, Phase IV (KMG-IV): sequencing the most valuable type-strain genomes for metagenomic binning, comparative biology and taxonomic classification.</title>
        <authorList>
            <person name="Goeker M."/>
        </authorList>
    </citation>
    <scope>NUCLEOTIDE SEQUENCE [LARGE SCALE GENOMIC DNA]</scope>
    <source>
        <strain evidence="3 4">DSM 18233</strain>
    </source>
</reference>
<dbReference type="AlphaFoldDB" id="A0A840RHA3"/>
<dbReference type="PANTHER" id="PTHR14969">
    <property type="entry name" value="SPHINGOSINE-1-PHOSPHATE PHOSPHOHYDROLASE"/>
    <property type="match status" value="1"/>
</dbReference>
<dbReference type="GO" id="GO:0050380">
    <property type="term" value="F:undecaprenyl-diphosphatase activity"/>
    <property type="evidence" value="ECO:0007669"/>
    <property type="project" value="UniProtKB-EC"/>
</dbReference>
<dbReference type="InterPro" id="IPR036938">
    <property type="entry name" value="PAP2/HPO_sf"/>
</dbReference>
<feature type="domain" description="Phosphatidic acid phosphatase type 2/haloperoxidase" evidence="2">
    <location>
        <begin position="61"/>
        <end position="171"/>
    </location>
</feature>
<evidence type="ECO:0000313" key="4">
    <source>
        <dbReference type="Proteomes" id="UP000543030"/>
    </source>
</evidence>
<dbReference type="Gene3D" id="1.20.144.10">
    <property type="entry name" value="Phosphatidic acid phosphatase type 2/haloperoxidase"/>
    <property type="match status" value="1"/>
</dbReference>
<dbReference type="InterPro" id="IPR033879">
    <property type="entry name" value="UPP_Pase"/>
</dbReference>
<keyword evidence="1" id="KW-0472">Membrane</keyword>
<dbReference type="InterPro" id="IPR000326">
    <property type="entry name" value="PAP2/HPO"/>
</dbReference>
<evidence type="ECO:0000256" key="1">
    <source>
        <dbReference type="SAM" id="Phobius"/>
    </source>
</evidence>
<dbReference type="EC" id="3.6.1.27" evidence="3"/>
<comment type="caution">
    <text evidence="3">The sequence shown here is derived from an EMBL/GenBank/DDBJ whole genome shotgun (WGS) entry which is preliminary data.</text>
</comment>
<dbReference type="SMART" id="SM00014">
    <property type="entry name" value="acidPPc"/>
    <property type="match status" value="1"/>
</dbReference>
<keyword evidence="3" id="KW-0378">Hydrolase</keyword>
<feature type="transmembrane region" description="Helical" evidence="1">
    <location>
        <begin position="65"/>
        <end position="86"/>
    </location>
</feature>
<sequence>MMWLDHLEDANRALFLLINAASQPGPVVMPLAVFAANGLIWLIPALLLVGWLSGHETIRRQALEAALAGLLGLAIAQCVSLALPHARPFVMGLGQTWIEHAPDNSMPSDHLTLLWSVAASFVLNPSARRLGIALCLAGLPVAWARIYLGVHFLLDMVGAALVALLSAAVCRQQRAQVVGLLFNLAVRVYRLVFSVPIARHWLRR</sequence>
<gene>
    <name evidence="3" type="ORF">HNQ50_002392</name>
</gene>
<dbReference type="CDD" id="cd03385">
    <property type="entry name" value="PAP2_BcrC_like"/>
    <property type="match status" value="1"/>
</dbReference>
<protein>
    <submittedName>
        <fullName evidence="3">Undecaprenyl-diphosphatase</fullName>
        <ecNumber evidence="3">3.6.1.27</ecNumber>
    </submittedName>
</protein>
<keyword evidence="4" id="KW-1185">Reference proteome</keyword>
<dbReference type="PANTHER" id="PTHR14969:SF13">
    <property type="entry name" value="AT30094P"/>
    <property type="match status" value="1"/>
</dbReference>
<evidence type="ECO:0000313" key="3">
    <source>
        <dbReference type="EMBL" id="MBB5191662.1"/>
    </source>
</evidence>
<organism evidence="3 4">
    <name type="scientific">Silvimonas terrae</name>
    <dbReference type="NCBI Taxonomy" id="300266"/>
    <lineage>
        <taxon>Bacteria</taxon>
        <taxon>Pseudomonadati</taxon>
        <taxon>Pseudomonadota</taxon>
        <taxon>Betaproteobacteria</taxon>
        <taxon>Neisseriales</taxon>
        <taxon>Chitinibacteraceae</taxon>
        <taxon>Silvimonas</taxon>
    </lineage>
</organism>
<dbReference type="EMBL" id="JACHHN010000004">
    <property type="protein sequence ID" value="MBB5191662.1"/>
    <property type="molecule type" value="Genomic_DNA"/>
</dbReference>
<keyword evidence="1" id="KW-1133">Transmembrane helix</keyword>
<keyword evidence="1" id="KW-0812">Transmembrane</keyword>
<feature type="transmembrane region" description="Helical" evidence="1">
    <location>
        <begin position="152"/>
        <end position="170"/>
    </location>
</feature>